<evidence type="ECO:0000256" key="11">
    <source>
        <dbReference type="RuleBase" id="RU079119"/>
    </source>
</evidence>
<feature type="compositionally biased region" description="Basic and acidic residues" evidence="12">
    <location>
        <begin position="475"/>
        <end position="485"/>
    </location>
</feature>
<dbReference type="InterPro" id="IPR039859">
    <property type="entry name" value="PFA4/ZDH16/20/ERF2-like"/>
</dbReference>
<dbReference type="GO" id="GO:0005794">
    <property type="term" value="C:Golgi apparatus"/>
    <property type="evidence" value="ECO:0007669"/>
    <property type="project" value="TreeGrafter"/>
</dbReference>
<evidence type="ECO:0000256" key="12">
    <source>
        <dbReference type="SAM" id="MobiDB-lite"/>
    </source>
</evidence>
<feature type="region of interest" description="Disordered" evidence="12">
    <location>
        <begin position="324"/>
        <end position="354"/>
    </location>
</feature>
<feature type="compositionally biased region" description="Basic residues" evidence="12">
    <location>
        <begin position="106"/>
        <end position="117"/>
    </location>
</feature>
<dbReference type="GO" id="GO:0005783">
    <property type="term" value="C:endoplasmic reticulum"/>
    <property type="evidence" value="ECO:0007669"/>
    <property type="project" value="TreeGrafter"/>
</dbReference>
<keyword evidence="8 11" id="KW-0012">Acyltransferase</keyword>
<evidence type="ECO:0000256" key="3">
    <source>
        <dbReference type="ARBA" id="ARBA00022692"/>
    </source>
</evidence>
<comment type="domain">
    <text evidence="11">The DHHC domain is required for palmitoyltransferase activity.</text>
</comment>
<evidence type="ECO:0000256" key="4">
    <source>
        <dbReference type="ARBA" id="ARBA00022989"/>
    </source>
</evidence>
<protein>
    <recommendedName>
        <fullName evidence="11">Palmitoyltransferase</fullName>
        <ecNumber evidence="11">2.3.1.225</ecNumber>
    </recommendedName>
</protein>
<dbReference type="InterPro" id="IPR001594">
    <property type="entry name" value="Palmitoyltrfase_DHHC"/>
</dbReference>
<feature type="transmembrane region" description="Helical" evidence="11">
    <location>
        <begin position="237"/>
        <end position="257"/>
    </location>
</feature>
<keyword evidence="7" id="KW-0449">Lipoprotein</keyword>
<sequence>MAARHHKALNKWVARIIPVILLGLIGYSAYVITKVIVIDYLINPSSGLPIQRRPGSAAAILLFYYLLLIPLLICYTRLIQTIITNPGYVPRGAAWHQQCKEEVAGARRKHRRGHQSQRRSLPNDTEKPPQQPQSWRVDTQDVESGGSNHSSLTTHKEHGNHSSRSHNNCTDIPFWQRDIFVCNPDGRPPFCSSCLTHKPDRTHHCSEVDRCVLKMDHFCPWVGGVVSETSFKYFIQFNVYAAFFCIMVLTTISVFIAERRRIDPGFLNVHYFLLLGISALFTLFSLGMAGSSIQLSLINSTTVENLNRRSKVWFLAVLIPTNEDGRLPSPPPPQSPRPGVGGSRPTPRFQTITYPRPPEEEQFLIHQARSQQGHGRNPPPADPSSTANTRPSTTTPTLPSQQPRTFAILSTQPGENPFDIGPWENIRQVMGHSLSEWLFPIRQSPCADHRSRVSAFKINKKLVRRLTEEAMLTRARRERDSRSRSVSESGMGRGSGDGSGSPAEDHGSRRKKRRRRRSRRASRRHEGEEGVR</sequence>
<evidence type="ECO:0000256" key="2">
    <source>
        <dbReference type="ARBA" id="ARBA00022679"/>
    </source>
</evidence>
<dbReference type="EMBL" id="JAACFV010000001">
    <property type="protein sequence ID" value="KAF7514367.1"/>
    <property type="molecule type" value="Genomic_DNA"/>
</dbReference>
<dbReference type="GO" id="GO:0016020">
    <property type="term" value="C:membrane"/>
    <property type="evidence" value="ECO:0007669"/>
    <property type="project" value="UniProtKB-SubCell"/>
</dbReference>
<dbReference type="GO" id="GO:0006612">
    <property type="term" value="P:protein targeting to membrane"/>
    <property type="evidence" value="ECO:0007669"/>
    <property type="project" value="TreeGrafter"/>
</dbReference>
<comment type="caution">
    <text evidence="14">The sequence shown here is derived from an EMBL/GenBank/DDBJ whole genome shotgun (WGS) entry which is preliminary data.</text>
</comment>
<keyword evidence="3 11" id="KW-0812">Transmembrane</keyword>
<accession>A0A8H7AU12</accession>
<feature type="transmembrane region" description="Helical" evidence="11">
    <location>
        <begin position="12"/>
        <end position="37"/>
    </location>
</feature>
<evidence type="ECO:0000256" key="1">
    <source>
        <dbReference type="ARBA" id="ARBA00004141"/>
    </source>
</evidence>
<dbReference type="PROSITE" id="PS50216">
    <property type="entry name" value="DHHC"/>
    <property type="match status" value="1"/>
</dbReference>
<evidence type="ECO:0000256" key="7">
    <source>
        <dbReference type="ARBA" id="ARBA00023288"/>
    </source>
</evidence>
<feature type="compositionally biased region" description="Basic residues" evidence="12">
    <location>
        <begin position="508"/>
        <end position="523"/>
    </location>
</feature>
<evidence type="ECO:0000256" key="8">
    <source>
        <dbReference type="ARBA" id="ARBA00023315"/>
    </source>
</evidence>
<dbReference type="GO" id="GO:0019706">
    <property type="term" value="F:protein-cysteine S-palmitoyltransferase activity"/>
    <property type="evidence" value="ECO:0007669"/>
    <property type="project" value="UniProtKB-EC"/>
</dbReference>
<dbReference type="PANTHER" id="PTHR22883:SF23">
    <property type="entry name" value="PALMITOYLTRANSFERASE ZDHHC6"/>
    <property type="match status" value="1"/>
</dbReference>
<keyword evidence="2 11" id="KW-0808">Transferase</keyword>
<evidence type="ECO:0000256" key="5">
    <source>
        <dbReference type="ARBA" id="ARBA00023136"/>
    </source>
</evidence>
<feature type="transmembrane region" description="Helical" evidence="11">
    <location>
        <begin position="57"/>
        <end position="75"/>
    </location>
</feature>
<proteinExistence type="inferred from homology"/>
<feature type="domain" description="Palmitoyltransferase DHHC" evidence="13">
    <location>
        <begin position="189"/>
        <end position="308"/>
    </location>
</feature>
<evidence type="ECO:0000256" key="6">
    <source>
        <dbReference type="ARBA" id="ARBA00023139"/>
    </source>
</evidence>
<dbReference type="PANTHER" id="PTHR22883">
    <property type="entry name" value="ZINC FINGER DHHC DOMAIN CONTAINING PROTEIN"/>
    <property type="match status" value="1"/>
</dbReference>
<dbReference type="OrthoDB" id="331948at2759"/>
<keyword evidence="15" id="KW-1185">Reference proteome</keyword>
<comment type="catalytic activity">
    <reaction evidence="10 11">
        <text>L-cysteinyl-[protein] + hexadecanoyl-CoA = S-hexadecanoyl-L-cysteinyl-[protein] + CoA</text>
        <dbReference type="Rhea" id="RHEA:36683"/>
        <dbReference type="Rhea" id="RHEA-COMP:10131"/>
        <dbReference type="Rhea" id="RHEA-COMP:11032"/>
        <dbReference type="ChEBI" id="CHEBI:29950"/>
        <dbReference type="ChEBI" id="CHEBI:57287"/>
        <dbReference type="ChEBI" id="CHEBI:57379"/>
        <dbReference type="ChEBI" id="CHEBI:74151"/>
        <dbReference type="EC" id="2.3.1.225"/>
    </reaction>
</comment>
<evidence type="ECO:0000313" key="14">
    <source>
        <dbReference type="EMBL" id="KAF7514367.1"/>
    </source>
</evidence>
<keyword evidence="5 11" id="KW-0472">Membrane</keyword>
<feature type="region of interest" description="Disordered" evidence="12">
    <location>
        <begin position="368"/>
        <end position="404"/>
    </location>
</feature>
<dbReference type="EC" id="2.3.1.225" evidence="11"/>
<comment type="subcellular location">
    <subcellularLocation>
        <location evidence="1">Membrane</location>
        <topology evidence="1">Multi-pass membrane protein</topology>
    </subcellularLocation>
</comment>
<dbReference type="Pfam" id="PF01529">
    <property type="entry name" value="DHHC"/>
    <property type="match status" value="1"/>
</dbReference>
<dbReference type="AlphaFoldDB" id="A0A8H7AU12"/>
<evidence type="ECO:0000256" key="9">
    <source>
        <dbReference type="ARBA" id="ARBA00038298"/>
    </source>
</evidence>
<organism evidence="14 15">
    <name type="scientific">Endocarpon pusillum</name>
    <dbReference type="NCBI Taxonomy" id="364733"/>
    <lineage>
        <taxon>Eukaryota</taxon>
        <taxon>Fungi</taxon>
        <taxon>Dikarya</taxon>
        <taxon>Ascomycota</taxon>
        <taxon>Pezizomycotina</taxon>
        <taxon>Eurotiomycetes</taxon>
        <taxon>Chaetothyriomycetidae</taxon>
        <taxon>Verrucariales</taxon>
        <taxon>Verrucariaceae</taxon>
        <taxon>Endocarpon</taxon>
    </lineage>
</organism>
<comment type="similarity">
    <text evidence="9">Belongs to the DHHC palmitoyltransferase family. PFA5 subfamily.</text>
</comment>
<keyword evidence="4 11" id="KW-1133">Transmembrane helix</keyword>
<feature type="transmembrane region" description="Helical" evidence="11">
    <location>
        <begin position="269"/>
        <end position="289"/>
    </location>
</feature>
<feature type="region of interest" description="Disordered" evidence="12">
    <location>
        <begin position="104"/>
        <end position="166"/>
    </location>
</feature>
<dbReference type="Proteomes" id="UP000606974">
    <property type="component" value="Unassembled WGS sequence"/>
</dbReference>
<evidence type="ECO:0000259" key="13">
    <source>
        <dbReference type="Pfam" id="PF01529"/>
    </source>
</evidence>
<keyword evidence="6" id="KW-0564">Palmitate</keyword>
<feature type="compositionally biased region" description="Low complexity" evidence="12">
    <location>
        <begin position="383"/>
        <end position="404"/>
    </location>
</feature>
<feature type="region of interest" description="Disordered" evidence="12">
    <location>
        <begin position="473"/>
        <end position="532"/>
    </location>
</feature>
<gene>
    <name evidence="14" type="ORF">GJ744_000137</name>
</gene>
<reference evidence="14" key="1">
    <citation type="submission" date="2020-02" db="EMBL/GenBank/DDBJ databases">
        <authorList>
            <person name="Palmer J.M."/>
        </authorList>
    </citation>
    <scope>NUCLEOTIDE SEQUENCE</scope>
    <source>
        <strain evidence="14">EPUS1.4</strain>
        <tissue evidence="14">Thallus</tissue>
    </source>
</reference>
<evidence type="ECO:0000256" key="10">
    <source>
        <dbReference type="ARBA" id="ARBA00048048"/>
    </source>
</evidence>
<evidence type="ECO:0000313" key="15">
    <source>
        <dbReference type="Proteomes" id="UP000606974"/>
    </source>
</evidence>
<name>A0A8H7AU12_9EURO</name>